<protein>
    <submittedName>
        <fullName evidence="2">Uncharacterized protein</fullName>
    </submittedName>
</protein>
<reference evidence="2" key="1">
    <citation type="submission" date="2014-11" db="EMBL/GenBank/DDBJ databases">
        <authorList>
            <person name="Amaro Gonzalez C."/>
        </authorList>
    </citation>
    <scope>NUCLEOTIDE SEQUENCE</scope>
</reference>
<evidence type="ECO:0000256" key="1">
    <source>
        <dbReference type="SAM" id="SignalP"/>
    </source>
</evidence>
<dbReference type="EMBL" id="GBXM01026489">
    <property type="protein sequence ID" value="JAH82088.1"/>
    <property type="molecule type" value="Transcribed_RNA"/>
</dbReference>
<reference evidence="2" key="2">
    <citation type="journal article" date="2015" name="Fish Shellfish Immunol.">
        <title>Early steps in the European eel (Anguilla anguilla)-Vibrio vulnificus interaction in the gills: Role of the RtxA13 toxin.</title>
        <authorList>
            <person name="Callol A."/>
            <person name="Pajuelo D."/>
            <person name="Ebbesson L."/>
            <person name="Teles M."/>
            <person name="MacKenzie S."/>
            <person name="Amaro C."/>
        </authorList>
    </citation>
    <scope>NUCLEOTIDE SEQUENCE</scope>
</reference>
<feature type="signal peptide" evidence="1">
    <location>
        <begin position="1"/>
        <end position="22"/>
    </location>
</feature>
<feature type="chain" id="PRO_5002433944" evidence="1">
    <location>
        <begin position="23"/>
        <end position="45"/>
    </location>
</feature>
<organism evidence="2">
    <name type="scientific">Anguilla anguilla</name>
    <name type="common">European freshwater eel</name>
    <name type="synonym">Muraena anguilla</name>
    <dbReference type="NCBI Taxonomy" id="7936"/>
    <lineage>
        <taxon>Eukaryota</taxon>
        <taxon>Metazoa</taxon>
        <taxon>Chordata</taxon>
        <taxon>Craniata</taxon>
        <taxon>Vertebrata</taxon>
        <taxon>Euteleostomi</taxon>
        <taxon>Actinopterygii</taxon>
        <taxon>Neopterygii</taxon>
        <taxon>Teleostei</taxon>
        <taxon>Anguilliformes</taxon>
        <taxon>Anguillidae</taxon>
        <taxon>Anguilla</taxon>
    </lineage>
</organism>
<name>A0A0E9VXV2_ANGAN</name>
<accession>A0A0E9VXV2</accession>
<proteinExistence type="predicted"/>
<sequence length="45" mass="5257">MRGCFFLSITVLLFHLLSQLHAGCRSTFRGEFWIQAPDSPEYDCY</sequence>
<keyword evidence="1" id="KW-0732">Signal</keyword>
<evidence type="ECO:0000313" key="2">
    <source>
        <dbReference type="EMBL" id="JAH82088.1"/>
    </source>
</evidence>
<dbReference type="AlphaFoldDB" id="A0A0E9VXV2"/>